<sequence>MLSSQQVRSIAAPFLESLQLSGKTVLLVVPDATRTAPVGLLFETIFDLVGEKVEKLDVMIALGTHAPMSEDQINARLEIDEKTRAAKYKKVGYFNHEWDNSDALQLLGTIPAAEISELSGGLFSMDVPVTFNKRALTYDQILILGPVFPHEVVGFSGGNKYLFPGIGGPEILNFFHWLGAIISNARIIGHAYTPVRAVVDRAAQMVPVKKDAFCMVVDNGELAALAVGTPEDAWREASQVSAQLHVIHKKSAFHTVLSCAPKMYDDLWVGGKCMYKLEPVVADGGELIIYAPHITEISSVHGELIERIGYHCRDYFLMQWDKFKDESWGVLAHSTHVRGVGEMRDGVEYPRVRVTLATQIPREICEKINLGYRDPNSINIADFENREDEGILVVEKAGEYLYRLENEPEWARE</sequence>
<evidence type="ECO:0000313" key="2">
    <source>
        <dbReference type="EMBL" id="PQV64646.1"/>
    </source>
</evidence>
<dbReference type="Gene3D" id="3.40.50.11440">
    <property type="match status" value="1"/>
</dbReference>
<reference evidence="2 3" key="1">
    <citation type="journal article" date="2018" name="Syst. Appl. Microbiol.">
        <title>Abditibacterium utsteinense sp. nov., the first cultivated member of candidate phylum FBP, isolated from ice-free Antarctic soil samples.</title>
        <authorList>
            <person name="Tahon G."/>
            <person name="Tytgat B."/>
            <person name="Lebbe L."/>
            <person name="Carlier A."/>
            <person name="Willems A."/>
        </authorList>
    </citation>
    <scope>NUCLEOTIDE SEQUENCE [LARGE SCALE GENOMIC DNA]</scope>
    <source>
        <strain evidence="2 3">LMG 29911</strain>
    </source>
</reference>
<dbReference type="InterPro" id="IPR018657">
    <property type="entry name" value="LarA-like_N"/>
</dbReference>
<dbReference type="AlphaFoldDB" id="A0A2S8SV38"/>
<dbReference type="InterPro" id="IPR043166">
    <property type="entry name" value="LarA-like_C"/>
</dbReference>
<dbReference type="GO" id="GO:0050043">
    <property type="term" value="F:lactate racemase activity"/>
    <property type="evidence" value="ECO:0007669"/>
    <property type="project" value="InterPro"/>
</dbReference>
<dbReference type="PANTHER" id="PTHR33171">
    <property type="entry name" value="LAR_N DOMAIN-CONTAINING PROTEIN"/>
    <property type="match status" value="1"/>
</dbReference>
<accession>A0A2S8SV38</accession>
<name>A0A2S8SV38_9BACT</name>
<gene>
    <name evidence="2" type="ORF">B1R32_104140</name>
</gene>
<dbReference type="InterPro" id="IPR048068">
    <property type="entry name" value="LarA-like"/>
</dbReference>
<evidence type="ECO:0000259" key="1">
    <source>
        <dbReference type="Pfam" id="PF09861"/>
    </source>
</evidence>
<organism evidence="2 3">
    <name type="scientific">Abditibacterium utsteinense</name>
    <dbReference type="NCBI Taxonomy" id="1960156"/>
    <lineage>
        <taxon>Bacteria</taxon>
        <taxon>Pseudomonadati</taxon>
        <taxon>Abditibacteriota</taxon>
        <taxon>Abditibacteriia</taxon>
        <taxon>Abditibacteriales</taxon>
        <taxon>Abditibacteriaceae</taxon>
        <taxon>Abditibacterium</taxon>
    </lineage>
</organism>
<evidence type="ECO:0000313" key="3">
    <source>
        <dbReference type="Proteomes" id="UP000237684"/>
    </source>
</evidence>
<dbReference type="Proteomes" id="UP000237684">
    <property type="component" value="Unassembled WGS sequence"/>
</dbReference>
<dbReference type="RefSeq" id="WP_105483023.1">
    <property type="nucleotide sequence ID" value="NZ_NIGF01000004.1"/>
</dbReference>
<dbReference type="PANTHER" id="PTHR33171:SF17">
    <property type="entry name" value="LARA-LIKE N-TERMINAL DOMAIN-CONTAINING PROTEIN"/>
    <property type="match status" value="1"/>
</dbReference>
<dbReference type="Gene3D" id="3.90.226.30">
    <property type="match status" value="1"/>
</dbReference>
<feature type="domain" description="LarA-like N-terminal" evidence="1">
    <location>
        <begin position="11"/>
        <end position="181"/>
    </location>
</feature>
<dbReference type="Pfam" id="PF09861">
    <property type="entry name" value="Lar_N"/>
    <property type="match status" value="1"/>
</dbReference>
<comment type="caution">
    <text evidence="2">The sequence shown here is derived from an EMBL/GenBank/DDBJ whole genome shotgun (WGS) entry which is preliminary data.</text>
</comment>
<dbReference type="OrthoDB" id="9770545at2"/>
<protein>
    <submittedName>
        <fullName evidence="2">Nickel-dependent lactate racemase</fullName>
    </submittedName>
</protein>
<keyword evidence="3" id="KW-1185">Reference proteome</keyword>
<proteinExistence type="predicted"/>
<dbReference type="InParanoid" id="A0A2S8SV38"/>
<dbReference type="EMBL" id="NIGF01000004">
    <property type="protein sequence ID" value="PQV64646.1"/>
    <property type="molecule type" value="Genomic_DNA"/>
</dbReference>